<keyword evidence="2" id="KW-1185">Reference proteome</keyword>
<sequence length="88" mass="10099">MLLVVIREHFLVLSNACEFLKRGLTRDCFGYGPQLAIGCGKSSVNAKTNSFITCSELDQTGLSWIKKERMEHQFQRSTPIHQLDEFYD</sequence>
<accession>A0A8X6J9Y7</accession>
<name>A0A8X6J9Y7_9ARAC</name>
<comment type="caution">
    <text evidence="1">The sequence shown here is derived from an EMBL/GenBank/DDBJ whole genome shotgun (WGS) entry which is preliminary data.</text>
</comment>
<evidence type="ECO:0000313" key="1">
    <source>
        <dbReference type="EMBL" id="GFS50284.1"/>
    </source>
</evidence>
<reference evidence="1" key="1">
    <citation type="submission" date="2020-08" db="EMBL/GenBank/DDBJ databases">
        <title>Multicomponent nature underlies the extraordinary mechanical properties of spider dragline silk.</title>
        <authorList>
            <person name="Kono N."/>
            <person name="Nakamura H."/>
            <person name="Mori M."/>
            <person name="Yoshida Y."/>
            <person name="Ohtoshi R."/>
            <person name="Malay A.D."/>
            <person name="Moran D.A.P."/>
            <person name="Tomita M."/>
            <person name="Numata K."/>
            <person name="Arakawa K."/>
        </authorList>
    </citation>
    <scope>NUCLEOTIDE SEQUENCE</scope>
</reference>
<protein>
    <submittedName>
        <fullName evidence="1">Uncharacterized protein</fullName>
    </submittedName>
</protein>
<dbReference type="AlphaFoldDB" id="A0A8X6J9Y7"/>
<proteinExistence type="predicted"/>
<evidence type="ECO:0000313" key="2">
    <source>
        <dbReference type="Proteomes" id="UP000886998"/>
    </source>
</evidence>
<organism evidence="1 2">
    <name type="scientific">Trichonephila inaurata madagascariensis</name>
    <dbReference type="NCBI Taxonomy" id="2747483"/>
    <lineage>
        <taxon>Eukaryota</taxon>
        <taxon>Metazoa</taxon>
        <taxon>Ecdysozoa</taxon>
        <taxon>Arthropoda</taxon>
        <taxon>Chelicerata</taxon>
        <taxon>Arachnida</taxon>
        <taxon>Araneae</taxon>
        <taxon>Araneomorphae</taxon>
        <taxon>Entelegynae</taxon>
        <taxon>Araneoidea</taxon>
        <taxon>Nephilidae</taxon>
        <taxon>Trichonephila</taxon>
        <taxon>Trichonephila inaurata</taxon>
    </lineage>
</organism>
<dbReference type="Proteomes" id="UP000886998">
    <property type="component" value="Unassembled WGS sequence"/>
</dbReference>
<gene>
    <name evidence="1" type="ORF">TNIN_96771</name>
</gene>
<dbReference type="EMBL" id="BMAV01026429">
    <property type="protein sequence ID" value="GFS50284.1"/>
    <property type="molecule type" value="Genomic_DNA"/>
</dbReference>